<evidence type="ECO:0000259" key="1">
    <source>
        <dbReference type="Pfam" id="PF23921"/>
    </source>
</evidence>
<reference evidence="2 3" key="1">
    <citation type="journal article" date="2014" name="PLoS Genet.">
        <title>Phylogenetically driven sequencing of extremely halophilic archaea reveals strategies for static and dynamic osmo-response.</title>
        <authorList>
            <person name="Becker E.A."/>
            <person name="Seitzer P.M."/>
            <person name="Tritt A."/>
            <person name="Larsen D."/>
            <person name="Krusor M."/>
            <person name="Yao A.I."/>
            <person name="Wu D."/>
            <person name="Madern D."/>
            <person name="Eisen J.A."/>
            <person name="Darling A.E."/>
            <person name="Facciotti M.T."/>
        </authorList>
    </citation>
    <scope>NUCLEOTIDE SEQUENCE [LARGE SCALE GENOMIC DNA]</scope>
    <source>
        <strain evidence="2 3">DSM 8989</strain>
    </source>
</reference>
<dbReference type="RefSeq" id="WP_005042187.1">
    <property type="nucleotide sequence ID" value="NZ_AOME01000051.1"/>
</dbReference>
<accession>M0N961</accession>
<name>M0N961_9EURY</name>
<dbReference type="Pfam" id="PF23921">
    <property type="entry name" value="DUF7260"/>
    <property type="match status" value="1"/>
</dbReference>
<dbReference type="OrthoDB" id="213880at2157"/>
<dbReference type="EMBL" id="AOME01000051">
    <property type="protein sequence ID" value="EMA53190.1"/>
    <property type="molecule type" value="Genomic_DNA"/>
</dbReference>
<dbReference type="Proteomes" id="UP000011625">
    <property type="component" value="Unassembled WGS sequence"/>
</dbReference>
<dbReference type="PATRIC" id="fig|1227456.3.peg.1556"/>
<sequence length="269" mass="29140">MTVETHVEAALDRVRDERAVVTEKQTAYGQFVREIEQLSVDTPSSTQATRQTTAGSIATMQAGGAGGVGGSDRCEEVREEFAATVRPHSTADVDDGETLLEAIAAELSEQVAMALAPRNATVGFTAGLKNGVLSEITQRRSELRAMAGALDREAESLDEAKGVLDDVLGWIVEANETPLTELGFDELRSRHDRLAEFRDRCDGLARDRQSVLRATTTGDGEAGIAHQELVACLYDAFPVAYPILSTVARVIEVCDRCQQAIRTHLVRRV</sequence>
<gene>
    <name evidence="2" type="ORF">C450_07747</name>
</gene>
<evidence type="ECO:0000313" key="3">
    <source>
        <dbReference type="Proteomes" id="UP000011625"/>
    </source>
</evidence>
<proteinExistence type="predicted"/>
<dbReference type="AlphaFoldDB" id="M0N961"/>
<dbReference type="InterPro" id="IPR055684">
    <property type="entry name" value="DUF7260"/>
</dbReference>
<keyword evidence="3" id="KW-1185">Reference proteome</keyword>
<organism evidence="2 3">
    <name type="scientific">Halococcus salifodinae DSM 8989</name>
    <dbReference type="NCBI Taxonomy" id="1227456"/>
    <lineage>
        <taxon>Archaea</taxon>
        <taxon>Methanobacteriati</taxon>
        <taxon>Methanobacteriota</taxon>
        <taxon>Stenosarchaea group</taxon>
        <taxon>Halobacteria</taxon>
        <taxon>Halobacteriales</taxon>
        <taxon>Halococcaceae</taxon>
        <taxon>Halococcus</taxon>
    </lineage>
</organism>
<feature type="domain" description="DUF7260" evidence="1">
    <location>
        <begin position="5"/>
        <end position="258"/>
    </location>
</feature>
<comment type="caution">
    <text evidence="2">The sequence shown here is derived from an EMBL/GenBank/DDBJ whole genome shotgun (WGS) entry which is preliminary data.</text>
</comment>
<protein>
    <recommendedName>
        <fullName evidence="1">DUF7260 domain-containing protein</fullName>
    </recommendedName>
</protein>
<evidence type="ECO:0000313" key="2">
    <source>
        <dbReference type="EMBL" id="EMA53190.1"/>
    </source>
</evidence>